<feature type="transmembrane region" description="Helical" evidence="5">
    <location>
        <begin position="166"/>
        <end position="191"/>
    </location>
</feature>
<feature type="transmembrane region" description="Helical" evidence="5">
    <location>
        <begin position="36"/>
        <end position="56"/>
    </location>
</feature>
<feature type="transmembrane region" description="Helical" evidence="5">
    <location>
        <begin position="6"/>
        <end position="24"/>
    </location>
</feature>
<dbReference type="Pfam" id="PF01258">
    <property type="entry name" value="zf-dskA_traR"/>
    <property type="match status" value="1"/>
</dbReference>
<protein>
    <recommendedName>
        <fullName evidence="6">Zinc finger DksA/TraR C4-type domain-containing protein</fullName>
    </recommendedName>
</protein>
<evidence type="ECO:0000256" key="3">
    <source>
        <dbReference type="ARBA" id="ARBA00022833"/>
    </source>
</evidence>
<organism evidence="7 8">
    <name type="scientific">candidate division WWE3 bacterium CG_4_9_14_0_2_um_filter_35_11</name>
    <dbReference type="NCBI Taxonomy" id="1975077"/>
    <lineage>
        <taxon>Bacteria</taxon>
        <taxon>Katanobacteria</taxon>
    </lineage>
</organism>
<keyword evidence="5" id="KW-1133">Transmembrane helix</keyword>
<evidence type="ECO:0000256" key="2">
    <source>
        <dbReference type="ARBA" id="ARBA00022771"/>
    </source>
</evidence>
<keyword evidence="3" id="KW-0862">Zinc</keyword>
<dbReference type="SUPFAM" id="SSF57716">
    <property type="entry name" value="Glucocorticoid receptor-like (DNA-binding domain)"/>
    <property type="match status" value="1"/>
</dbReference>
<feature type="transmembrane region" description="Helical" evidence="5">
    <location>
        <begin position="68"/>
        <end position="90"/>
    </location>
</feature>
<dbReference type="Proteomes" id="UP000229756">
    <property type="component" value="Unassembled WGS sequence"/>
</dbReference>
<keyword evidence="5" id="KW-0472">Membrane</keyword>
<dbReference type="InterPro" id="IPR000962">
    <property type="entry name" value="Znf_DskA_TraR"/>
</dbReference>
<feature type="domain" description="Zinc finger DksA/TraR C4-type" evidence="6">
    <location>
        <begin position="317"/>
        <end position="349"/>
    </location>
</feature>
<comment type="caution">
    <text evidence="7">The sequence shown here is derived from an EMBL/GenBank/DDBJ whole genome shotgun (WGS) entry which is preliminary data.</text>
</comment>
<feature type="zinc finger region" description="dksA C4-type" evidence="4">
    <location>
        <begin position="322"/>
        <end position="346"/>
    </location>
</feature>
<dbReference type="EMBL" id="PFSJ01000004">
    <property type="protein sequence ID" value="PJC24022.1"/>
    <property type="molecule type" value="Genomic_DNA"/>
</dbReference>
<accession>A0A2M8EMQ6</accession>
<evidence type="ECO:0000256" key="4">
    <source>
        <dbReference type="PROSITE-ProRule" id="PRU00510"/>
    </source>
</evidence>
<proteinExistence type="predicted"/>
<evidence type="ECO:0000259" key="6">
    <source>
        <dbReference type="Pfam" id="PF01258"/>
    </source>
</evidence>
<feature type="transmembrane region" description="Helical" evidence="5">
    <location>
        <begin position="197"/>
        <end position="217"/>
    </location>
</feature>
<dbReference type="AlphaFoldDB" id="A0A2M8EMQ6"/>
<name>A0A2M8EMQ6_UNCKA</name>
<dbReference type="PROSITE" id="PS51128">
    <property type="entry name" value="ZF_DKSA_2"/>
    <property type="match status" value="1"/>
</dbReference>
<evidence type="ECO:0000313" key="8">
    <source>
        <dbReference type="Proteomes" id="UP000229756"/>
    </source>
</evidence>
<dbReference type="PANTHER" id="PTHR33823">
    <property type="entry name" value="RNA POLYMERASE-BINDING TRANSCRIPTION FACTOR DKSA-RELATED"/>
    <property type="match status" value="1"/>
</dbReference>
<feature type="transmembrane region" description="Helical" evidence="5">
    <location>
        <begin position="102"/>
        <end position="121"/>
    </location>
</feature>
<dbReference type="GO" id="GO:0008270">
    <property type="term" value="F:zinc ion binding"/>
    <property type="evidence" value="ECO:0007669"/>
    <property type="project" value="UniProtKB-KW"/>
</dbReference>
<sequence length="352" mass="40319">MIDLGATSVAIIVFAFLIFIFAYWRDATAEGFSSDRIFDSVFMIGIGSFLGGKLLFRNLSLDYLKYQLLTSPLILEGILIGGAIAVYIAIKKNRWDGWEIGDMLAPALSIYQAILFFGFWIRKFDLSTLLLFVGFALLTVFIRYLKVNHKFGSSLRYFELKRLNRLTFTGGLFATYLTGSSLIAILFLLTHQNFSNWFWWFQFSFYFLILISSLFLIKRRLNIEGVKVNPVKQFSNLFIQKIKSTLMGRSKEIDKDVKDIEVNDPFNIEASDGFRNEDELGDEVQDNQQHGIDVAIKGELKEEKSEIKRSLSEIQKGTYGFCIKCGMAIDEKRLKAYPTAQYCMTCESKLAK</sequence>
<gene>
    <name evidence="7" type="ORF">CO058_00520</name>
</gene>
<keyword evidence="1" id="KW-0479">Metal-binding</keyword>
<reference evidence="8" key="1">
    <citation type="submission" date="2017-09" db="EMBL/GenBank/DDBJ databases">
        <title>Depth-based differentiation of microbial function through sediment-hosted aquifers and enrichment of novel symbionts in the deep terrestrial subsurface.</title>
        <authorList>
            <person name="Probst A.J."/>
            <person name="Ladd B."/>
            <person name="Jarett J.K."/>
            <person name="Geller-Mcgrath D.E."/>
            <person name="Sieber C.M.K."/>
            <person name="Emerson J.B."/>
            <person name="Anantharaman K."/>
            <person name="Thomas B.C."/>
            <person name="Malmstrom R."/>
            <person name="Stieglmeier M."/>
            <person name="Klingl A."/>
            <person name="Woyke T."/>
            <person name="Ryan C.M."/>
            <person name="Banfield J.F."/>
        </authorList>
    </citation>
    <scope>NUCLEOTIDE SEQUENCE [LARGE SCALE GENOMIC DNA]</scope>
</reference>
<evidence type="ECO:0000256" key="1">
    <source>
        <dbReference type="ARBA" id="ARBA00022723"/>
    </source>
</evidence>
<feature type="transmembrane region" description="Helical" evidence="5">
    <location>
        <begin position="127"/>
        <end position="145"/>
    </location>
</feature>
<keyword evidence="2" id="KW-0863">Zinc-finger</keyword>
<keyword evidence="5" id="KW-0812">Transmembrane</keyword>
<evidence type="ECO:0000313" key="7">
    <source>
        <dbReference type="EMBL" id="PJC24022.1"/>
    </source>
</evidence>
<dbReference type="PANTHER" id="PTHR33823:SF4">
    <property type="entry name" value="GENERAL STRESS PROTEIN 16O"/>
    <property type="match status" value="1"/>
</dbReference>
<evidence type="ECO:0000256" key="5">
    <source>
        <dbReference type="SAM" id="Phobius"/>
    </source>
</evidence>
<dbReference type="Gene3D" id="1.20.120.910">
    <property type="entry name" value="DksA, coiled-coil domain"/>
    <property type="match status" value="1"/>
</dbReference>